<feature type="non-terminal residue" evidence="1">
    <location>
        <position position="492"/>
    </location>
</feature>
<dbReference type="Proteomes" id="UP000257109">
    <property type="component" value="Unassembled WGS sequence"/>
</dbReference>
<evidence type="ECO:0000313" key="2">
    <source>
        <dbReference type="Proteomes" id="UP000257109"/>
    </source>
</evidence>
<proteinExistence type="predicted"/>
<reference evidence="1" key="1">
    <citation type="submission" date="2018-05" db="EMBL/GenBank/DDBJ databases">
        <title>Draft genome of Mucuna pruriens seed.</title>
        <authorList>
            <person name="Nnadi N.E."/>
            <person name="Vos R."/>
            <person name="Hasami M.H."/>
            <person name="Devisetty U.K."/>
            <person name="Aguiy J.C."/>
        </authorList>
    </citation>
    <scope>NUCLEOTIDE SEQUENCE [LARGE SCALE GENOMIC DNA]</scope>
    <source>
        <strain evidence="1">JCA_2017</strain>
    </source>
</reference>
<sequence>MSLPEDNSIIGTKWIIRNKLDGNAHNHMRLHQIDVSSVLLNDIINKEVGTILFHKNNASQFIIVQIYVDDIIFGHIDDSLYEEFSELMQKEFYISMMGKLKFFLVRLLQKHEYTHVPISVLNLNDSSKKVDQTAYKEVKYIAAHNCFGSSINLRTTTSMREGSIAKIGWQEAFGGDDSINDILLRPNFEEVLLSSSCCERPLLSFLQEIVIWKEQYCLKRLGNIQFQSPKNAKGVVEDVKLIIMEFSTTGEASKRSTPIVKTTRVVVKNKKKLVLPTKSEAYDDDDDDEDDDAPLISRKSKKMHVANEQGITHVDPIICPFVPRKKIFKTLSNRQVKRTKVLLTPISTSIVAETLNQPFIQEPGQTPFKTTKYLHRTLAYPNTYLKTSNKETKYSNPNITIFTKYTKNHPNTIFDLPRDLKPLDEATKGLFPSIEDHMMNRLPLLDLNKYKEEKDKKAPIRYLSAEEKLDTPTMSKEDVTLLQPLLAYHFGD</sequence>
<protein>
    <recommendedName>
        <fullName evidence="3">Reverse transcriptase Ty1/copia-type domain-containing protein</fullName>
    </recommendedName>
</protein>
<comment type="caution">
    <text evidence="1">The sequence shown here is derived from an EMBL/GenBank/DDBJ whole genome shotgun (WGS) entry which is preliminary data.</text>
</comment>
<dbReference type="AlphaFoldDB" id="A0A371GZJ1"/>
<accession>A0A371GZJ1</accession>
<gene>
    <name evidence="1" type="ORF">CR513_21472</name>
</gene>
<keyword evidence="2" id="KW-1185">Reference proteome</keyword>
<evidence type="ECO:0008006" key="3">
    <source>
        <dbReference type="Google" id="ProtNLM"/>
    </source>
</evidence>
<dbReference type="EMBL" id="QJKJ01004013">
    <property type="protein sequence ID" value="RDX95931.1"/>
    <property type="molecule type" value="Genomic_DNA"/>
</dbReference>
<evidence type="ECO:0000313" key="1">
    <source>
        <dbReference type="EMBL" id="RDX95931.1"/>
    </source>
</evidence>
<organism evidence="1 2">
    <name type="scientific">Mucuna pruriens</name>
    <name type="common">Velvet bean</name>
    <name type="synonym">Dolichos pruriens</name>
    <dbReference type="NCBI Taxonomy" id="157652"/>
    <lineage>
        <taxon>Eukaryota</taxon>
        <taxon>Viridiplantae</taxon>
        <taxon>Streptophyta</taxon>
        <taxon>Embryophyta</taxon>
        <taxon>Tracheophyta</taxon>
        <taxon>Spermatophyta</taxon>
        <taxon>Magnoliopsida</taxon>
        <taxon>eudicotyledons</taxon>
        <taxon>Gunneridae</taxon>
        <taxon>Pentapetalae</taxon>
        <taxon>rosids</taxon>
        <taxon>fabids</taxon>
        <taxon>Fabales</taxon>
        <taxon>Fabaceae</taxon>
        <taxon>Papilionoideae</taxon>
        <taxon>50 kb inversion clade</taxon>
        <taxon>NPAAA clade</taxon>
        <taxon>indigoferoid/millettioid clade</taxon>
        <taxon>Phaseoleae</taxon>
        <taxon>Mucuna</taxon>
    </lineage>
</organism>
<name>A0A371GZJ1_MUCPR</name>